<sequence length="77" mass="8759">MNGEKKYSAVQWSRRLGGKMCLLACGLIFLHFCDSTNFCDSTSFFRLGEGGCSSLPFIESLKFCMFIYTCPHMHTRT</sequence>
<organism evidence="1">
    <name type="scientific">Rhipicephalus microplus</name>
    <name type="common">Cattle tick</name>
    <name type="synonym">Boophilus microplus</name>
    <dbReference type="NCBI Taxonomy" id="6941"/>
    <lineage>
        <taxon>Eukaryota</taxon>
        <taxon>Metazoa</taxon>
        <taxon>Ecdysozoa</taxon>
        <taxon>Arthropoda</taxon>
        <taxon>Chelicerata</taxon>
        <taxon>Arachnida</taxon>
        <taxon>Acari</taxon>
        <taxon>Parasitiformes</taxon>
        <taxon>Ixodida</taxon>
        <taxon>Ixodoidea</taxon>
        <taxon>Ixodidae</taxon>
        <taxon>Rhipicephalinae</taxon>
        <taxon>Rhipicephalus</taxon>
        <taxon>Boophilus</taxon>
    </lineage>
</organism>
<proteinExistence type="predicted"/>
<accession>A0A6M2DEK8</accession>
<dbReference type="AlphaFoldDB" id="A0A6M2DEK8"/>
<dbReference type="EMBL" id="GHWJ01010630">
    <property type="protein sequence ID" value="NOV43367.1"/>
    <property type="molecule type" value="Transcribed_RNA"/>
</dbReference>
<evidence type="ECO:0000313" key="1">
    <source>
        <dbReference type="EMBL" id="NOV43367.1"/>
    </source>
</evidence>
<name>A0A6M2DEK8_RHIMP</name>
<protein>
    <submittedName>
        <fullName evidence="1">Putative secreted protein ovary overexpressed</fullName>
    </submittedName>
</protein>
<reference evidence="1" key="1">
    <citation type="submission" date="2019-09" db="EMBL/GenBank/DDBJ databases">
        <title>Organ-specific transcriptomic study of the physiology of the cattle tick, Rhipicephalus microplus.</title>
        <authorList>
            <person name="Tirloni L."/>
            <person name="Braz G."/>
            <person name="Gandara A.C.P."/>
            <person name="Sabadin G.A."/>
            <person name="da Silva R.M."/>
            <person name="Guizzo M.G."/>
            <person name="Machado J.A."/>
            <person name="Costa E.P."/>
            <person name="Gomes H.F."/>
            <person name="Moraes J."/>
            <person name="Mota M.B.S."/>
            <person name="Mesquita R.D."/>
            <person name="Alvarenga P.H."/>
            <person name="Alves F."/>
            <person name="Seixas A."/>
            <person name="da Fonseca R.N."/>
            <person name="Fogaca A."/>
            <person name="Logullo C."/>
            <person name="Tanaka A."/>
            <person name="Daffre S."/>
            <person name="Termignoni C."/>
            <person name="Vaz I.S.Jr."/>
            <person name="Oliveira P.L."/>
            <person name="Ribeiro J.M."/>
        </authorList>
    </citation>
    <scope>NUCLEOTIDE SEQUENCE</scope>
    <source>
        <strain evidence="1">Porto Alegre</strain>
    </source>
</reference>